<keyword evidence="2" id="KW-0812">Transmembrane</keyword>
<dbReference type="Proteomes" id="UP000431080">
    <property type="component" value="Unassembled WGS sequence"/>
</dbReference>
<accession>A0A6I2FEA1</accession>
<evidence type="ECO:0000313" key="3">
    <source>
        <dbReference type="EMBL" id="MRG60223.1"/>
    </source>
</evidence>
<evidence type="ECO:0000256" key="1">
    <source>
        <dbReference type="SAM" id="MobiDB-lite"/>
    </source>
</evidence>
<organism evidence="3 4">
    <name type="scientific">Agromyces agglutinans</name>
    <dbReference type="NCBI Taxonomy" id="2662258"/>
    <lineage>
        <taxon>Bacteria</taxon>
        <taxon>Bacillati</taxon>
        <taxon>Actinomycetota</taxon>
        <taxon>Actinomycetes</taxon>
        <taxon>Micrococcales</taxon>
        <taxon>Microbacteriaceae</taxon>
        <taxon>Agromyces</taxon>
    </lineage>
</organism>
<dbReference type="EMBL" id="WJIF01000005">
    <property type="protein sequence ID" value="MRG60223.1"/>
    <property type="molecule type" value="Genomic_DNA"/>
</dbReference>
<proteinExistence type="predicted"/>
<feature type="transmembrane region" description="Helical" evidence="2">
    <location>
        <begin position="240"/>
        <end position="257"/>
    </location>
</feature>
<dbReference type="RefSeq" id="WP_153684687.1">
    <property type="nucleotide sequence ID" value="NZ_WJIF01000005.1"/>
</dbReference>
<sequence>MGEQPKDRAPGVLWAVGPGVLVIGGILALVLFVGWFMAVPITPDLIPALIWIVVFSAVAACALLEIAKRVLYLRGYFHARQLKAWMRKRIEATLPVGSDAAEEAATERAFDDLMVLALGTAPRRRPRKSDPDGHRNTFGVAQTEYLDAPTEQLAAQLSDLGELVLASPVGHPDLMVVFTGRDPEAASKGSPQPSMPTSTSRGAEPLPDPTDDWNAALLNAALQRGIESFQIIVSQRWRRTMQLSAVVLAGVIGWATAMLVPGAAVMPITLASFVVGGFLAWVVRDLSAGAARWRDR</sequence>
<keyword evidence="2" id="KW-1133">Transmembrane helix</keyword>
<evidence type="ECO:0000313" key="4">
    <source>
        <dbReference type="Proteomes" id="UP000431080"/>
    </source>
</evidence>
<feature type="region of interest" description="Disordered" evidence="1">
    <location>
        <begin position="183"/>
        <end position="210"/>
    </location>
</feature>
<keyword evidence="2" id="KW-0472">Membrane</keyword>
<keyword evidence="4" id="KW-1185">Reference proteome</keyword>
<protein>
    <submittedName>
        <fullName evidence="3">Uncharacterized protein</fullName>
    </submittedName>
</protein>
<reference evidence="3 4" key="1">
    <citation type="submission" date="2019-10" db="EMBL/GenBank/DDBJ databases">
        <authorList>
            <person name="Nie G."/>
            <person name="Ming H."/>
            <person name="Yi B."/>
        </authorList>
    </citation>
    <scope>NUCLEOTIDE SEQUENCE [LARGE SCALE GENOMIC DNA]</scope>
    <source>
        <strain evidence="3 4">CFH 90414</strain>
    </source>
</reference>
<comment type="caution">
    <text evidence="3">The sequence shown here is derived from an EMBL/GenBank/DDBJ whole genome shotgun (WGS) entry which is preliminary data.</text>
</comment>
<feature type="transmembrane region" description="Helical" evidence="2">
    <location>
        <begin position="12"/>
        <end position="36"/>
    </location>
</feature>
<feature type="compositionally biased region" description="Polar residues" evidence="1">
    <location>
        <begin position="189"/>
        <end position="201"/>
    </location>
</feature>
<gene>
    <name evidence="3" type="ORF">GE115_10135</name>
</gene>
<feature type="transmembrane region" description="Helical" evidence="2">
    <location>
        <begin position="48"/>
        <end position="67"/>
    </location>
</feature>
<name>A0A6I2FEA1_9MICO</name>
<evidence type="ECO:0000256" key="2">
    <source>
        <dbReference type="SAM" id="Phobius"/>
    </source>
</evidence>
<dbReference type="AlphaFoldDB" id="A0A6I2FEA1"/>
<feature type="transmembrane region" description="Helical" evidence="2">
    <location>
        <begin position="263"/>
        <end position="283"/>
    </location>
</feature>